<evidence type="ECO:0000256" key="3">
    <source>
        <dbReference type="RuleBase" id="RU362119"/>
    </source>
</evidence>
<dbReference type="InterPro" id="IPR036907">
    <property type="entry name" value="5'-Nucleotdase_C_sf"/>
</dbReference>
<keyword evidence="2 3" id="KW-0732">Signal</keyword>
<keyword evidence="3" id="KW-0547">Nucleotide-binding</keyword>
<feature type="domain" description="5'-Nucleotidase C-terminal" evidence="5">
    <location>
        <begin position="329"/>
        <end position="490"/>
    </location>
</feature>
<dbReference type="Pfam" id="PF00149">
    <property type="entry name" value="Metallophos"/>
    <property type="match status" value="1"/>
</dbReference>
<protein>
    <submittedName>
        <fullName evidence="6">5'-nucleotidase/apyrase family protein</fullName>
    </submittedName>
</protein>
<comment type="caution">
    <text evidence="6">The sequence shown here is derived from an EMBL/GenBank/DDBJ whole genome shotgun (WGS) entry which is preliminary data.</text>
</comment>
<evidence type="ECO:0000313" key="6">
    <source>
        <dbReference type="EMBL" id="MCF4099577.1"/>
    </source>
</evidence>
<feature type="chain" id="PRO_5044975032" evidence="3">
    <location>
        <begin position="24"/>
        <end position="530"/>
    </location>
</feature>
<name>A0ABS9EBL3_9HYPH</name>
<dbReference type="PANTHER" id="PTHR11575">
    <property type="entry name" value="5'-NUCLEOTIDASE-RELATED"/>
    <property type="match status" value="1"/>
</dbReference>
<organism evidence="6 7">
    <name type="scientific">Maritalea mediterranea</name>
    <dbReference type="NCBI Taxonomy" id="2909667"/>
    <lineage>
        <taxon>Bacteria</taxon>
        <taxon>Pseudomonadati</taxon>
        <taxon>Pseudomonadota</taxon>
        <taxon>Alphaproteobacteria</taxon>
        <taxon>Hyphomicrobiales</taxon>
        <taxon>Devosiaceae</taxon>
        <taxon>Maritalea</taxon>
    </lineage>
</organism>
<dbReference type="InterPro" id="IPR029052">
    <property type="entry name" value="Metallo-depent_PP-like"/>
</dbReference>
<comment type="similarity">
    <text evidence="1 3">Belongs to the 5'-nucleotidase family.</text>
</comment>
<reference evidence="6 7" key="1">
    <citation type="submission" date="2022-01" db="EMBL/GenBank/DDBJ databases">
        <title>Maritalea mediterranea sp. nov., isolated from marine plastic residues from the Malva-rosa beach (Valencia, Spain).</title>
        <authorList>
            <person name="Vidal-Verdu A."/>
            <person name="Molina-Menor E."/>
            <person name="Pascual J."/>
            <person name="Pereto J."/>
            <person name="Porcar M."/>
        </authorList>
    </citation>
    <scope>NUCLEOTIDE SEQUENCE [LARGE SCALE GENOMIC DNA]</scope>
    <source>
        <strain evidence="6 7">P4.10X</strain>
    </source>
</reference>
<proteinExistence type="inferred from homology"/>
<dbReference type="PROSITE" id="PS00786">
    <property type="entry name" value="5_NUCLEOTIDASE_2"/>
    <property type="match status" value="1"/>
</dbReference>
<dbReference type="PROSITE" id="PS00785">
    <property type="entry name" value="5_NUCLEOTIDASE_1"/>
    <property type="match status" value="1"/>
</dbReference>
<dbReference type="EMBL" id="JAKGTI010000003">
    <property type="protein sequence ID" value="MCF4099577.1"/>
    <property type="molecule type" value="Genomic_DNA"/>
</dbReference>
<dbReference type="RefSeq" id="WP_236115267.1">
    <property type="nucleotide sequence ID" value="NZ_JAKGTI010000003.1"/>
</dbReference>
<sequence length="530" mass="56720">MKKQALAFTLGMAMAGIAAPAFADFSLKILHINDVHSRIQPINKYDSNCGAEDNAAGECFGGMARVATAIETRRSALEGQGFNVLTLDAGDQFQGSLFYTTYKGALAAQLMNMIGFDAMAVGNHEFDDGPEKLAEFVDAVDFPVLFANANLADEPLLKGKVPSHIVKEIDGEKVAIIGVLAEDTAETSSPGDNVKFIQAEEVLKKLVTQLEADGVNKIVLLSHVGINRDIAIAQAVDGIDVIVGGHSHTLLDEYPTMAKNPSGQDVPIVQAYAYSKYLGELSVTWDDEGNVTEAEGAPWLLDARVPEDKEMLAVIEEKAAPLEAIKAQVVGASTDEIVGDRNVCRAEVCSMGVLVTEAMLDRTKDQGVQIVIQNGGGLRASIDAGEITMGEVLTVLPFQNTLATFELKGEHVIEALENGVSQVEDGAGRFPQVAGMKYTWDPEAEPGSRIVSVEVMQDDGSYAPLDESATYMVATNNYMRAGGDGYKVFETEGMNAYDYGPGLEVVVADYIAKLGGEYTPMTDDRISKAE</sequence>
<dbReference type="SUPFAM" id="SSF55816">
    <property type="entry name" value="5'-nucleotidase (syn. UDP-sugar hydrolase), C-terminal domain"/>
    <property type="match status" value="1"/>
</dbReference>
<dbReference type="PRINTS" id="PR01607">
    <property type="entry name" value="APYRASEFAMLY"/>
</dbReference>
<dbReference type="InterPro" id="IPR004843">
    <property type="entry name" value="Calcineurin-like_PHP"/>
</dbReference>
<keyword evidence="3" id="KW-0378">Hydrolase</keyword>
<accession>A0ABS9EBL3</accession>
<dbReference type="InterPro" id="IPR006179">
    <property type="entry name" value="5_nucleotidase/apyrase"/>
</dbReference>
<keyword evidence="7" id="KW-1185">Reference proteome</keyword>
<dbReference type="InterPro" id="IPR006146">
    <property type="entry name" value="5'-Nucleotdase_CS"/>
</dbReference>
<evidence type="ECO:0000259" key="4">
    <source>
        <dbReference type="Pfam" id="PF00149"/>
    </source>
</evidence>
<dbReference type="Gene3D" id="3.90.780.10">
    <property type="entry name" value="5'-Nucleotidase, C-terminal domain"/>
    <property type="match status" value="1"/>
</dbReference>
<gene>
    <name evidence="6" type="ORF">L1I42_13865</name>
</gene>
<evidence type="ECO:0000259" key="5">
    <source>
        <dbReference type="Pfam" id="PF02872"/>
    </source>
</evidence>
<evidence type="ECO:0000256" key="1">
    <source>
        <dbReference type="ARBA" id="ARBA00006654"/>
    </source>
</evidence>
<dbReference type="InterPro" id="IPR008334">
    <property type="entry name" value="5'-Nucleotdase_C"/>
</dbReference>
<dbReference type="Proteomes" id="UP001201217">
    <property type="component" value="Unassembled WGS sequence"/>
</dbReference>
<dbReference type="SUPFAM" id="SSF56300">
    <property type="entry name" value="Metallo-dependent phosphatases"/>
    <property type="match status" value="1"/>
</dbReference>
<feature type="signal peptide" evidence="3">
    <location>
        <begin position="1"/>
        <end position="23"/>
    </location>
</feature>
<dbReference type="PANTHER" id="PTHR11575:SF24">
    <property type="entry name" value="5'-NUCLEOTIDASE"/>
    <property type="match status" value="1"/>
</dbReference>
<evidence type="ECO:0000313" key="7">
    <source>
        <dbReference type="Proteomes" id="UP001201217"/>
    </source>
</evidence>
<evidence type="ECO:0000256" key="2">
    <source>
        <dbReference type="ARBA" id="ARBA00022729"/>
    </source>
</evidence>
<dbReference type="Pfam" id="PF02872">
    <property type="entry name" value="5_nucleotid_C"/>
    <property type="match status" value="1"/>
</dbReference>
<dbReference type="CDD" id="cd07409">
    <property type="entry name" value="MPP_CD73_N"/>
    <property type="match status" value="1"/>
</dbReference>
<feature type="domain" description="Calcineurin-like phosphoesterase" evidence="4">
    <location>
        <begin position="27"/>
        <end position="249"/>
    </location>
</feature>
<dbReference type="Gene3D" id="3.60.21.10">
    <property type="match status" value="1"/>
</dbReference>